<dbReference type="STRING" id="1715693.PH7735_00451"/>
<dbReference type="EMBL" id="CYTW01000001">
    <property type="protein sequence ID" value="CUJ85111.1"/>
    <property type="molecule type" value="Genomic_DNA"/>
</dbReference>
<proteinExistence type="predicted"/>
<evidence type="ECO:0000313" key="2">
    <source>
        <dbReference type="Proteomes" id="UP000051870"/>
    </source>
</evidence>
<protein>
    <submittedName>
        <fullName evidence="1">Uncharacterized protein</fullName>
    </submittedName>
</protein>
<dbReference type="Proteomes" id="UP000051870">
    <property type="component" value="Unassembled WGS sequence"/>
</dbReference>
<gene>
    <name evidence="1" type="ORF">PH7735_00451</name>
</gene>
<organism evidence="1 2">
    <name type="scientific">Shimia thalassica</name>
    <dbReference type="NCBI Taxonomy" id="1715693"/>
    <lineage>
        <taxon>Bacteria</taxon>
        <taxon>Pseudomonadati</taxon>
        <taxon>Pseudomonadota</taxon>
        <taxon>Alphaproteobacteria</taxon>
        <taxon>Rhodobacterales</taxon>
        <taxon>Roseobacteraceae</taxon>
    </lineage>
</organism>
<dbReference type="AlphaFoldDB" id="A0A0P1IB05"/>
<reference evidence="2" key="1">
    <citation type="submission" date="2015-09" db="EMBL/GenBank/DDBJ databases">
        <authorList>
            <person name="Rodrigo-Torres Lidia"/>
            <person name="Arahal R.David."/>
        </authorList>
    </citation>
    <scope>NUCLEOTIDE SEQUENCE [LARGE SCALE GENOMIC DNA]</scope>
    <source>
        <strain evidence="2">CECT 7735</strain>
    </source>
</reference>
<sequence length="70" mass="7465">MSALTAKALLPTSIWPCQDVSVATLSGFAITCLSRFATCARKCCAVSAVLLQTPRQTSIKIEFGRKETTA</sequence>
<evidence type="ECO:0000313" key="1">
    <source>
        <dbReference type="EMBL" id="CUJ85111.1"/>
    </source>
</evidence>
<accession>A0A0P1IB05</accession>
<name>A0A0P1IB05_9RHOB</name>
<keyword evidence="2" id="KW-1185">Reference proteome</keyword>